<dbReference type="OrthoDB" id="73875at2759"/>
<gene>
    <name evidence="2" type="ORF">ILUMI_03148</name>
</gene>
<comment type="caution">
    <text evidence="2">The sequence shown here is derived from an EMBL/GenBank/DDBJ whole genome shotgun (WGS) entry which is preliminary data.</text>
</comment>
<dbReference type="GO" id="GO:0005975">
    <property type="term" value="P:carbohydrate metabolic process"/>
    <property type="evidence" value="ECO:0007669"/>
    <property type="project" value="InterPro"/>
</dbReference>
<dbReference type="AlphaFoldDB" id="A0A8K0DGW6"/>
<dbReference type="InterPro" id="IPR017853">
    <property type="entry name" value="GH"/>
</dbReference>
<proteinExistence type="predicted"/>
<dbReference type="Gene3D" id="3.10.50.10">
    <property type="match status" value="1"/>
</dbReference>
<dbReference type="GO" id="GO:0004568">
    <property type="term" value="F:chitinase activity"/>
    <property type="evidence" value="ECO:0007669"/>
    <property type="project" value="TreeGrafter"/>
</dbReference>
<sequence>QSESLIPASASHSHLTLEKSYYYQDYPYKVACFVYEGPEISYFHPKDIDPSLCSHIIVDTASLDENQLTLKPRIGPELYRPITDFKSRGVKVSLGFIGWASSGDPKYSNLINDPLTRKHFIINAVDFLQKNNFDGLDLMWFYPKCWQALCDKGPDSDKTAFAEFVKELRDFFSPKGLLLSATISQWKLHLDSGYDLPALSRHLDWITVLTYRYHGEWEGFTAHTAPLYYREEDKHPQANIDFTVNYLIQQGVDRRKILLVIPGVGQIYTLSSAQNGLYAPTAGGSMIAYHDFCKRITNAWTVVQDPVKRIGPYAYLDNQWISFDDAAMVKHKSQYIKSKGLGGVTVWPLASDDFHGDCGCERYPLLRSANRILRSYTDPTCQLPAF</sequence>
<dbReference type="PROSITE" id="PS51910">
    <property type="entry name" value="GH18_2"/>
    <property type="match status" value="1"/>
</dbReference>
<evidence type="ECO:0000313" key="3">
    <source>
        <dbReference type="Proteomes" id="UP000801492"/>
    </source>
</evidence>
<reference evidence="2" key="1">
    <citation type="submission" date="2019-08" db="EMBL/GenBank/DDBJ databases">
        <title>The genome of the North American firefly Photinus pyralis.</title>
        <authorList>
            <consortium name="Photinus pyralis genome working group"/>
            <person name="Fallon T.R."/>
            <person name="Sander Lower S.E."/>
            <person name="Weng J.-K."/>
        </authorList>
    </citation>
    <scope>NUCLEOTIDE SEQUENCE</scope>
    <source>
        <strain evidence="2">TRF0915ILg1</strain>
        <tissue evidence="2">Whole body</tissue>
    </source>
</reference>
<dbReference type="Pfam" id="PF00704">
    <property type="entry name" value="Glyco_hydro_18"/>
    <property type="match status" value="1"/>
</dbReference>
<evidence type="ECO:0000259" key="1">
    <source>
        <dbReference type="PROSITE" id="PS51910"/>
    </source>
</evidence>
<name>A0A8K0DGW6_IGNLU</name>
<dbReference type="GO" id="GO:0005576">
    <property type="term" value="C:extracellular region"/>
    <property type="evidence" value="ECO:0007669"/>
    <property type="project" value="TreeGrafter"/>
</dbReference>
<keyword evidence="3" id="KW-1185">Reference proteome</keyword>
<dbReference type="SMART" id="SM00636">
    <property type="entry name" value="Glyco_18"/>
    <property type="match status" value="1"/>
</dbReference>
<dbReference type="PANTHER" id="PTHR11177">
    <property type="entry name" value="CHITINASE"/>
    <property type="match status" value="1"/>
</dbReference>
<dbReference type="EMBL" id="VTPC01001120">
    <property type="protein sequence ID" value="KAF2903051.1"/>
    <property type="molecule type" value="Genomic_DNA"/>
</dbReference>
<evidence type="ECO:0000313" key="2">
    <source>
        <dbReference type="EMBL" id="KAF2903051.1"/>
    </source>
</evidence>
<protein>
    <recommendedName>
        <fullName evidence="1">GH18 domain-containing protein</fullName>
    </recommendedName>
</protein>
<dbReference type="InterPro" id="IPR050314">
    <property type="entry name" value="Glycosyl_Hydrlase_18"/>
</dbReference>
<dbReference type="InterPro" id="IPR001223">
    <property type="entry name" value="Glyco_hydro18_cat"/>
</dbReference>
<dbReference type="InterPro" id="IPR029070">
    <property type="entry name" value="Chitinase_insertion_sf"/>
</dbReference>
<dbReference type="GO" id="GO:0008061">
    <property type="term" value="F:chitin binding"/>
    <property type="evidence" value="ECO:0007669"/>
    <property type="project" value="InterPro"/>
</dbReference>
<dbReference type="PANTHER" id="PTHR11177:SF359">
    <property type="entry name" value="CHITINASE 10-RELATED"/>
    <property type="match status" value="1"/>
</dbReference>
<dbReference type="SUPFAM" id="SSF54556">
    <property type="entry name" value="Chitinase insertion domain"/>
    <property type="match status" value="1"/>
</dbReference>
<dbReference type="InterPro" id="IPR011583">
    <property type="entry name" value="Chitinase_II/V-like_cat"/>
</dbReference>
<dbReference type="SUPFAM" id="SSF51445">
    <property type="entry name" value="(Trans)glycosidases"/>
    <property type="match status" value="1"/>
</dbReference>
<feature type="non-terminal residue" evidence="2">
    <location>
        <position position="386"/>
    </location>
</feature>
<accession>A0A8K0DGW6</accession>
<feature type="domain" description="GH18" evidence="1">
    <location>
        <begin position="28"/>
        <end position="376"/>
    </location>
</feature>
<dbReference type="GO" id="GO:0006032">
    <property type="term" value="P:chitin catabolic process"/>
    <property type="evidence" value="ECO:0007669"/>
    <property type="project" value="TreeGrafter"/>
</dbReference>
<dbReference type="Gene3D" id="3.20.20.80">
    <property type="entry name" value="Glycosidases"/>
    <property type="match status" value="1"/>
</dbReference>
<dbReference type="Proteomes" id="UP000801492">
    <property type="component" value="Unassembled WGS sequence"/>
</dbReference>
<organism evidence="2 3">
    <name type="scientific">Ignelater luminosus</name>
    <name type="common">Cucubano</name>
    <name type="synonym">Pyrophorus luminosus</name>
    <dbReference type="NCBI Taxonomy" id="2038154"/>
    <lineage>
        <taxon>Eukaryota</taxon>
        <taxon>Metazoa</taxon>
        <taxon>Ecdysozoa</taxon>
        <taxon>Arthropoda</taxon>
        <taxon>Hexapoda</taxon>
        <taxon>Insecta</taxon>
        <taxon>Pterygota</taxon>
        <taxon>Neoptera</taxon>
        <taxon>Endopterygota</taxon>
        <taxon>Coleoptera</taxon>
        <taxon>Polyphaga</taxon>
        <taxon>Elateriformia</taxon>
        <taxon>Elateroidea</taxon>
        <taxon>Elateridae</taxon>
        <taxon>Agrypninae</taxon>
        <taxon>Pyrophorini</taxon>
        <taxon>Ignelater</taxon>
    </lineage>
</organism>